<dbReference type="AlphaFoldDB" id="A0A6M0K8N5"/>
<name>A0A6M0K8N5_9GAMM</name>
<reference evidence="1 2" key="1">
    <citation type="submission" date="2020-02" db="EMBL/GenBank/DDBJ databases">
        <title>Genome sequences of Thiorhodococcus mannitoliphagus and Thiorhodococcus minor, purple sulfur photosynthetic bacteria in the gammaproteobacterial family, Chromatiaceae.</title>
        <authorList>
            <person name="Aviles F.A."/>
            <person name="Meyer T.E."/>
            <person name="Kyndt J.A."/>
        </authorList>
    </citation>
    <scope>NUCLEOTIDE SEQUENCE [LARGE SCALE GENOMIC DNA]</scope>
    <source>
        <strain evidence="1 2">DSM 11518</strain>
    </source>
</reference>
<dbReference type="RefSeq" id="WP_164455824.1">
    <property type="nucleotide sequence ID" value="NZ_JAAIJQ010000110.1"/>
</dbReference>
<comment type="caution">
    <text evidence="1">The sequence shown here is derived from an EMBL/GenBank/DDBJ whole genome shotgun (WGS) entry which is preliminary data.</text>
</comment>
<evidence type="ECO:0000313" key="2">
    <source>
        <dbReference type="Proteomes" id="UP000483379"/>
    </source>
</evidence>
<organism evidence="1 2">
    <name type="scientific">Thiorhodococcus minor</name>
    <dbReference type="NCBI Taxonomy" id="57489"/>
    <lineage>
        <taxon>Bacteria</taxon>
        <taxon>Pseudomonadati</taxon>
        <taxon>Pseudomonadota</taxon>
        <taxon>Gammaproteobacteria</taxon>
        <taxon>Chromatiales</taxon>
        <taxon>Chromatiaceae</taxon>
        <taxon>Thiorhodococcus</taxon>
    </lineage>
</organism>
<protein>
    <submittedName>
        <fullName evidence="1">Uncharacterized protein</fullName>
    </submittedName>
</protein>
<evidence type="ECO:0000313" key="1">
    <source>
        <dbReference type="EMBL" id="NEV64765.1"/>
    </source>
</evidence>
<dbReference type="EMBL" id="JAAIJQ010000110">
    <property type="protein sequence ID" value="NEV64765.1"/>
    <property type="molecule type" value="Genomic_DNA"/>
</dbReference>
<gene>
    <name evidence="1" type="ORF">G3446_23335</name>
</gene>
<sequence>MHARGAGSDAIRDATKDADKQIKQFAEAQATWLELVSLKDQTLFLEEQKAPYDAWRADMEALIEGQNSTLRQVVMQAAVSLRARTPGMESRSTESISPKIIAAPIPPKRVIPWG</sequence>
<accession>A0A6M0K8N5</accession>
<keyword evidence="2" id="KW-1185">Reference proteome</keyword>
<proteinExistence type="predicted"/>
<dbReference type="Proteomes" id="UP000483379">
    <property type="component" value="Unassembled WGS sequence"/>
</dbReference>